<keyword evidence="2" id="KW-1185">Reference proteome</keyword>
<dbReference type="InParanoid" id="A0A341BNP9"/>
<dbReference type="InterPro" id="IPR041898">
    <property type="entry name" value="MAGE_WH1"/>
</dbReference>
<proteinExistence type="predicted"/>
<dbReference type="KEGG" id="nasi:112401968"/>
<organism evidence="2 3">
    <name type="scientific">Neophocaena asiaeorientalis asiaeorientalis</name>
    <name type="common">Yangtze finless porpoise</name>
    <name type="synonym">Neophocaena phocaenoides subsp. asiaeorientalis</name>
    <dbReference type="NCBI Taxonomy" id="1706337"/>
    <lineage>
        <taxon>Eukaryota</taxon>
        <taxon>Metazoa</taxon>
        <taxon>Chordata</taxon>
        <taxon>Craniata</taxon>
        <taxon>Vertebrata</taxon>
        <taxon>Euteleostomi</taxon>
        <taxon>Mammalia</taxon>
        <taxon>Eutheria</taxon>
        <taxon>Laurasiatheria</taxon>
        <taxon>Artiodactyla</taxon>
        <taxon>Whippomorpha</taxon>
        <taxon>Cetacea</taxon>
        <taxon>Odontoceti</taxon>
        <taxon>Phocoenidae</taxon>
        <taxon>Neophocaena</taxon>
    </lineage>
</organism>
<dbReference type="PROSITE" id="PS50838">
    <property type="entry name" value="MAGE"/>
    <property type="match status" value="1"/>
</dbReference>
<dbReference type="GO" id="GO:0005634">
    <property type="term" value="C:nucleus"/>
    <property type="evidence" value="ECO:0007669"/>
    <property type="project" value="TreeGrafter"/>
</dbReference>
<dbReference type="Pfam" id="PF01454">
    <property type="entry name" value="MAGE"/>
    <property type="match status" value="1"/>
</dbReference>
<dbReference type="Gene3D" id="1.10.10.1200">
    <property type="entry name" value="MAGE homology domain, winged helix WH1 motif"/>
    <property type="match status" value="1"/>
</dbReference>
<dbReference type="FunFam" id="1.10.10.1200:FF:000007">
    <property type="entry name" value="Melanoma-associated antigen C2"/>
    <property type="match status" value="1"/>
</dbReference>
<dbReference type="FunFam" id="1.10.10.1210:FF:000001">
    <property type="entry name" value="melanoma-associated antigen D1"/>
    <property type="match status" value="1"/>
</dbReference>
<dbReference type="InterPro" id="IPR041899">
    <property type="entry name" value="MAGE_WH2"/>
</dbReference>
<evidence type="ECO:0000313" key="3">
    <source>
        <dbReference type="RefSeq" id="XP_024604261.1"/>
    </source>
</evidence>
<dbReference type="GO" id="GO:0000122">
    <property type="term" value="P:negative regulation of transcription by RNA polymerase II"/>
    <property type="evidence" value="ECO:0007669"/>
    <property type="project" value="TreeGrafter"/>
</dbReference>
<dbReference type="InterPro" id="IPR037445">
    <property type="entry name" value="MAGE"/>
</dbReference>
<reference evidence="3" key="1">
    <citation type="submission" date="2025-08" db="UniProtKB">
        <authorList>
            <consortium name="RefSeq"/>
        </authorList>
    </citation>
    <scope>IDENTIFICATION</scope>
    <source>
        <tissue evidence="3">Meat</tissue>
    </source>
</reference>
<dbReference type="InterPro" id="IPR002190">
    <property type="entry name" value="MHD_dom"/>
</dbReference>
<evidence type="ECO:0000313" key="2">
    <source>
        <dbReference type="Proteomes" id="UP000252040"/>
    </source>
</evidence>
<dbReference type="AlphaFoldDB" id="A0A341BNP9"/>
<dbReference type="Proteomes" id="UP000252040">
    <property type="component" value="Unplaced"/>
</dbReference>
<dbReference type="STRING" id="1706337.A0A341BNP9"/>
<dbReference type="PANTHER" id="PTHR11736:SF156">
    <property type="entry name" value="MAGE FAMILY MEMBER B10"/>
    <property type="match status" value="1"/>
</dbReference>
<dbReference type="RefSeq" id="XP_024604261.1">
    <property type="nucleotide sequence ID" value="XM_024748493.1"/>
</dbReference>
<evidence type="ECO:0000259" key="1">
    <source>
        <dbReference type="PROSITE" id="PS50838"/>
    </source>
</evidence>
<sequence length="387" mass="43222">MPPPSPPTVAPRPFQPFTCLSAEAPSSYRSDLTQTTHCSSGHFRPLSWCPPGLFRSHACRPTRVPEGLQSPACPCSGHWGLLRWSPHALGTQPVPEAATACSSDLIAVVDGRPVTRILENIKYASSEKEMDAYYCAIDKLRTLGSEQSRTSTCHILMKIQRILYKYQMKEPVTKADMLRNIIQMYKNHFYKILRKASEHLELVFGLDVKEVDPNRNTYVLVNKLELSYDAKPRDDREVPKTGVLMTSLGVIVTKGNCATEEQVWELLNIMGLYAGRNNFISGEPKKLIAKDLVQERYLEYCQVANGDPPCYEFLWGPRARTETSKMKVLEILAKIHDTVPTAFPPHNEEALRDEGERARARAAARAGTAALASARSRAIASSFSCPE</sequence>
<protein>
    <submittedName>
        <fullName evidence="3">LOW QUALITY PROTEIN: melanoma-associated antigen B10-like</fullName>
    </submittedName>
</protein>
<dbReference type="SMART" id="SM01373">
    <property type="entry name" value="MAGE"/>
    <property type="match status" value="1"/>
</dbReference>
<feature type="domain" description="MAGE" evidence="1">
    <location>
        <begin position="159"/>
        <end position="350"/>
    </location>
</feature>
<gene>
    <name evidence="3" type="primary">LOC112401968</name>
</gene>
<name>A0A341BNP9_NEOAA</name>
<dbReference type="PANTHER" id="PTHR11736">
    <property type="entry name" value="MELANOMA-ASSOCIATED ANTIGEN MAGE ANTIGEN"/>
    <property type="match status" value="1"/>
</dbReference>
<dbReference type="GeneID" id="112401968"/>
<accession>A0A341BNP9</accession>
<dbReference type="Gene3D" id="1.10.10.1210">
    <property type="entry name" value="MAGE homology domain, winged helix WH2 motif"/>
    <property type="match status" value="1"/>
</dbReference>